<protein>
    <submittedName>
        <fullName evidence="5">DNA-binding transcriptional regulator</fullName>
    </submittedName>
</protein>
<comment type="caution">
    <text evidence="5">The sequence shown here is derived from an EMBL/GenBank/DDBJ whole genome shotgun (WGS) entry which is preliminary data.</text>
</comment>
<evidence type="ECO:0000256" key="3">
    <source>
        <dbReference type="ARBA" id="ARBA00023163"/>
    </source>
</evidence>
<proteinExistence type="predicted"/>
<evidence type="ECO:0000259" key="4">
    <source>
        <dbReference type="PROSITE" id="PS01124"/>
    </source>
</evidence>
<dbReference type="PANTHER" id="PTHR30146">
    <property type="entry name" value="LACI-RELATED TRANSCRIPTIONAL REPRESSOR"/>
    <property type="match status" value="1"/>
</dbReference>
<organism evidence="5 6">
    <name type="scientific">Aporhodopirellula aestuarii</name>
    <dbReference type="NCBI Taxonomy" id="2950107"/>
    <lineage>
        <taxon>Bacteria</taxon>
        <taxon>Pseudomonadati</taxon>
        <taxon>Planctomycetota</taxon>
        <taxon>Planctomycetia</taxon>
        <taxon>Pirellulales</taxon>
        <taxon>Pirellulaceae</taxon>
        <taxon>Aporhodopirellula</taxon>
    </lineage>
</organism>
<dbReference type="Pfam" id="PF13377">
    <property type="entry name" value="Peripla_BP_3"/>
    <property type="match status" value="1"/>
</dbReference>
<feature type="domain" description="HTH araC/xylS-type" evidence="4">
    <location>
        <begin position="316"/>
        <end position="414"/>
    </location>
</feature>
<dbReference type="PANTHER" id="PTHR30146:SF24">
    <property type="entry name" value="XYLOSE OPERON REGULATORY PROTEIN"/>
    <property type="match status" value="1"/>
</dbReference>
<dbReference type="InterPro" id="IPR018060">
    <property type="entry name" value="HTH_AraC"/>
</dbReference>
<dbReference type="Proteomes" id="UP001202961">
    <property type="component" value="Unassembled WGS sequence"/>
</dbReference>
<dbReference type="Pfam" id="PF12833">
    <property type="entry name" value="HTH_18"/>
    <property type="match status" value="1"/>
</dbReference>
<evidence type="ECO:0000313" key="6">
    <source>
        <dbReference type="Proteomes" id="UP001202961"/>
    </source>
</evidence>
<name>A0ABT0U6P7_9BACT</name>
<evidence type="ECO:0000313" key="5">
    <source>
        <dbReference type="EMBL" id="MCM2372599.1"/>
    </source>
</evidence>
<dbReference type="InterPro" id="IPR028082">
    <property type="entry name" value="Peripla_BP_I"/>
</dbReference>
<evidence type="ECO:0000256" key="2">
    <source>
        <dbReference type="ARBA" id="ARBA00023125"/>
    </source>
</evidence>
<reference evidence="5 6" key="1">
    <citation type="journal article" date="2022" name="Syst. Appl. Microbiol.">
        <title>Rhodopirellula aestuarii sp. nov., a novel member of the genus Rhodopirellula isolated from brackish sediments collected in the Tagus River estuary, Portugal.</title>
        <authorList>
            <person name="Vitorino I.R."/>
            <person name="Klimek D."/>
            <person name="Calusinska M."/>
            <person name="Lobo-da-Cunha A."/>
            <person name="Vasconcelos V."/>
            <person name="Lage O.M."/>
        </authorList>
    </citation>
    <scope>NUCLEOTIDE SEQUENCE [LARGE SCALE GENOMIC DNA]</scope>
    <source>
        <strain evidence="5 6">ICT_H3.1</strain>
    </source>
</reference>
<dbReference type="InterPro" id="IPR018062">
    <property type="entry name" value="HTH_AraC-typ_CS"/>
</dbReference>
<dbReference type="InterPro" id="IPR009057">
    <property type="entry name" value="Homeodomain-like_sf"/>
</dbReference>
<dbReference type="SUPFAM" id="SSF53822">
    <property type="entry name" value="Periplasmic binding protein-like I"/>
    <property type="match status" value="1"/>
</dbReference>
<sequence>MTPVSKKPQVLLFIESSRAYGRGCLQGVAGYLRAHGSWDVIHLERGLSEAVPSDLVGRRFDGVIARAENESIATGIQQLARWVVDLRGSFAPQRGALIDTDPDACARVAIDHFVERGFRRIVFCGYHGVDFSDARGDAFMRYCAEENLETDRFEMTLGESENKAIPIEGVLRHEAHAEILETVLVDWLQQQPVPTAVFACNDVCGRQVVRAAVKAGLRVPEQIAVLGVDNDEVICDLTNPPLSSIEPDTYRIGFEGAALLASLFAEEHDARDASHPGSDQAQDAVVNSCQRIVIPPRRVVTRFSTDVLAVNDPDLSSAIEFIRLEACRGIGVADVAKHVAISRATLERRFRYVLDRTPREEIERVRLERVKTLLLQTDYGLDRIAAMTAYSKAPHLITAFRRQTGLTPSSYRKRHQRQ</sequence>
<dbReference type="PROSITE" id="PS01124">
    <property type="entry name" value="HTH_ARAC_FAMILY_2"/>
    <property type="match status" value="1"/>
</dbReference>
<accession>A0ABT0U6P7</accession>
<gene>
    <name evidence="5" type="ORF">NB063_18465</name>
</gene>
<keyword evidence="3" id="KW-0804">Transcription</keyword>
<dbReference type="SMART" id="SM00342">
    <property type="entry name" value="HTH_ARAC"/>
    <property type="match status" value="1"/>
</dbReference>
<dbReference type="Gene3D" id="3.40.50.2300">
    <property type="match status" value="2"/>
</dbReference>
<dbReference type="EMBL" id="JAMQBK010000049">
    <property type="protein sequence ID" value="MCM2372599.1"/>
    <property type="molecule type" value="Genomic_DNA"/>
</dbReference>
<dbReference type="RefSeq" id="WP_250930234.1">
    <property type="nucleotide sequence ID" value="NZ_JAMQBK010000049.1"/>
</dbReference>
<dbReference type="PROSITE" id="PS00041">
    <property type="entry name" value="HTH_ARAC_FAMILY_1"/>
    <property type="match status" value="1"/>
</dbReference>
<keyword evidence="1" id="KW-0805">Transcription regulation</keyword>
<dbReference type="CDD" id="cd01543">
    <property type="entry name" value="PBP1_XylR"/>
    <property type="match status" value="1"/>
</dbReference>
<dbReference type="SUPFAM" id="SSF46689">
    <property type="entry name" value="Homeodomain-like"/>
    <property type="match status" value="1"/>
</dbReference>
<evidence type="ECO:0000256" key="1">
    <source>
        <dbReference type="ARBA" id="ARBA00023015"/>
    </source>
</evidence>
<dbReference type="InterPro" id="IPR046335">
    <property type="entry name" value="LacI/GalR-like_sensor"/>
</dbReference>
<keyword evidence="2 5" id="KW-0238">DNA-binding</keyword>
<keyword evidence="6" id="KW-1185">Reference proteome</keyword>
<dbReference type="Gene3D" id="1.10.10.60">
    <property type="entry name" value="Homeodomain-like"/>
    <property type="match status" value="1"/>
</dbReference>
<dbReference type="GO" id="GO:0003677">
    <property type="term" value="F:DNA binding"/>
    <property type="evidence" value="ECO:0007669"/>
    <property type="project" value="UniProtKB-KW"/>
</dbReference>